<dbReference type="EMBL" id="JAPDGR010000945">
    <property type="protein sequence ID" value="KAJ2986448.1"/>
    <property type="molecule type" value="Genomic_DNA"/>
</dbReference>
<keyword evidence="2" id="KW-1185">Reference proteome</keyword>
<proteinExistence type="predicted"/>
<comment type="caution">
    <text evidence="1">The sequence shown here is derived from an EMBL/GenBank/DDBJ whole genome shotgun (WGS) entry which is preliminary data.</text>
</comment>
<organism evidence="1 2">
    <name type="scientific">Xylaria curta</name>
    <dbReference type="NCBI Taxonomy" id="42375"/>
    <lineage>
        <taxon>Eukaryota</taxon>
        <taxon>Fungi</taxon>
        <taxon>Dikarya</taxon>
        <taxon>Ascomycota</taxon>
        <taxon>Pezizomycotina</taxon>
        <taxon>Sordariomycetes</taxon>
        <taxon>Xylariomycetidae</taxon>
        <taxon>Xylariales</taxon>
        <taxon>Xylariaceae</taxon>
        <taxon>Xylaria</taxon>
    </lineage>
</organism>
<dbReference type="Proteomes" id="UP001143856">
    <property type="component" value="Unassembled WGS sequence"/>
</dbReference>
<evidence type="ECO:0000313" key="2">
    <source>
        <dbReference type="Proteomes" id="UP001143856"/>
    </source>
</evidence>
<reference evidence="1" key="1">
    <citation type="submission" date="2022-10" db="EMBL/GenBank/DDBJ databases">
        <title>Genome Sequence of Xylaria curta.</title>
        <authorList>
            <person name="Buettner E."/>
        </authorList>
    </citation>
    <scope>NUCLEOTIDE SEQUENCE</scope>
    <source>
        <strain evidence="1">Babe10</strain>
    </source>
</reference>
<gene>
    <name evidence="1" type="ORF">NUW58_g5021</name>
</gene>
<protein>
    <submittedName>
        <fullName evidence="1">Uncharacterized protein</fullName>
    </submittedName>
</protein>
<sequence length="367" mass="40778">MANAPDEIDSRFRHGVIDYLLEPIDCPDYVKASVREFLRAITTKTMHKHLAYHLFCTINIFISRRTILDEEQRSVLRRTTEQLLQEWSDNNTSPDSSHTPPLHTGVSVHSDASPKQSTPINTVNSLHTEPGHVLGSDTERLARGDVDNLCEAFNRIVFARSSTPRSFVRATEKRVLATPRSHEAISSEDAAHLESQYPFGYNLMTKQGWSDSEGLGPDGSGIRRPIDAHYVTRGFRDHGSSAGLGLASNASSRVLTNGNSTRHAMKQANTLASPAALRNQYIADPHAGDKTAKTVSRAIIRQNAENNTTNEAIAQDQYLIEDKWKDTSNNTSTYYTRENFPKVLARAAKEPSKDAGLFVPYRETSEG</sequence>
<name>A0ACC1P5A9_9PEZI</name>
<evidence type="ECO:0000313" key="1">
    <source>
        <dbReference type="EMBL" id="KAJ2986448.1"/>
    </source>
</evidence>
<accession>A0ACC1P5A9</accession>